<keyword evidence="4" id="KW-0788">Thiol protease</keyword>
<evidence type="ECO:0000313" key="8">
    <source>
        <dbReference type="Proteomes" id="UP000886752"/>
    </source>
</evidence>
<dbReference type="EMBL" id="DXHV01000006">
    <property type="protein sequence ID" value="HIV99632.1"/>
    <property type="molecule type" value="Genomic_DNA"/>
</dbReference>
<protein>
    <submittedName>
        <fullName evidence="7">C40 family peptidase</fullName>
    </submittedName>
</protein>
<dbReference type="PANTHER" id="PTHR47053">
    <property type="entry name" value="MUREIN DD-ENDOPEPTIDASE MEPH-RELATED"/>
    <property type="match status" value="1"/>
</dbReference>
<comment type="similarity">
    <text evidence="1">Belongs to the peptidase C40 family.</text>
</comment>
<reference evidence="7" key="1">
    <citation type="journal article" date="2021" name="PeerJ">
        <title>Extensive microbial diversity within the chicken gut microbiome revealed by metagenomics and culture.</title>
        <authorList>
            <person name="Gilroy R."/>
            <person name="Ravi A."/>
            <person name="Getino M."/>
            <person name="Pursley I."/>
            <person name="Horton D.L."/>
            <person name="Alikhan N.F."/>
            <person name="Baker D."/>
            <person name="Gharbi K."/>
            <person name="Hall N."/>
            <person name="Watson M."/>
            <person name="Adriaenssens E.M."/>
            <person name="Foster-Nyarko E."/>
            <person name="Jarju S."/>
            <person name="Secka A."/>
            <person name="Antonio M."/>
            <person name="Oren A."/>
            <person name="Chaudhuri R.R."/>
            <person name="La Ragione R."/>
            <person name="Hildebrand F."/>
            <person name="Pallen M.J."/>
        </authorList>
    </citation>
    <scope>NUCLEOTIDE SEQUENCE</scope>
    <source>
        <strain evidence="7">ChiHecec2B26-446</strain>
    </source>
</reference>
<evidence type="ECO:0000256" key="4">
    <source>
        <dbReference type="ARBA" id="ARBA00022807"/>
    </source>
</evidence>
<feature type="chain" id="PRO_5039203617" evidence="5">
    <location>
        <begin position="24"/>
        <end position="171"/>
    </location>
</feature>
<keyword evidence="2" id="KW-0645">Protease</keyword>
<accession>A0A9D1PUM3</accession>
<evidence type="ECO:0000259" key="6">
    <source>
        <dbReference type="PROSITE" id="PS51935"/>
    </source>
</evidence>
<dbReference type="InterPro" id="IPR038765">
    <property type="entry name" value="Papain-like_cys_pep_sf"/>
</dbReference>
<dbReference type="InterPro" id="IPR000064">
    <property type="entry name" value="NLP_P60_dom"/>
</dbReference>
<dbReference type="AlphaFoldDB" id="A0A9D1PUM3"/>
<dbReference type="PANTHER" id="PTHR47053:SF1">
    <property type="entry name" value="MUREIN DD-ENDOPEPTIDASE MEPH-RELATED"/>
    <property type="match status" value="1"/>
</dbReference>
<keyword evidence="3" id="KW-0378">Hydrolase</keyword>
<dbReference type="Pfam" id="PF00877">
    <property type="entry name" value="NLPC_P60"/>
    <property type="match status" value="1"/>
</dbReference>
<comment type="caution">
    <text evidence="7">The sequence shown here is derived from an EMBL/GenBank/DDBJ whole genome shotgun (WGS) entry which is preliminary data.</text>
</comment>
<dbReference type="PROSITE" id="PS51935">
    <property type="entry name" value="NLPC_P60"/>
    <property type="match status" value="1"/>
</dbReference>
<gene>
    <name evidence="7" type="ORF">H9894_00315</name>
</gene>
<dbReference type="Proteomes" id="UP000886752">
    <property type="component" value="Unassembled WGS sequence"/>
</dbReference>
<dbReference type="SUPFAM" id="SSF54001">
    <property type="entry name" value="Cysteine proteinases"/>
    <property type="match status" value="1"/>
</dbReference>
<sequence>MLRRTFLLGAGASLLCPVPQVLADVLPDVPAADSLSAATCAATGARRPDAARLRLVLGVRLALGKPYVWGAEGPAAFDCSGLIRWLYASVGLRLPRTACEQGSIGLRVRDRLLLGDVLLFRSQRSPSGWHNGMYLQGRIFVHAAGRDRGVILSLLGTRRLRHLVSVRRYLA</sequence>
<evidence type="ECO:0000256" key="3">
    <source>
        <dbReference type="ARBA" id="ARBA00022801"/>
    </source>
</evidence>
<evidence type="ECO:0000313" key="7">
    <source>
        <dbReference type="EMBL" id="HIV99632.1"/>
    </source>
</evidence>
<organism evidence="7 8">
    <name type="scientific">Candidatus Desulfovibrio intestinipullorum</name>
    <dbReference type="NCBI Taxonomy" id="2838536"/>
    <lineage>
        <taxon>Bacteria</taxon>
        <taxon>Pseudomonadati</taxon>
        <taxon>Thermodesulfobacteriota</taxon>
        <taxon>Desulfovibrionia</taxon>
        <taxon>Desulfovibrionales</taxon>
        <taxon>Desulfovibrionaceae</taxon>
        <taxon>Desulfovibrio</taxon>
    </lineage>
</organism>
<dbReference type="InterPro" id="IPR051202">
    <property type="entry name" value="Peptidase_C40"/>
</dbReference>
<dbReference type="Gene3D" id="3.90.1720.10">
    <property type="entry name" value="endopeptidase domain like (from Nostoc punctiforme)"/>
    <property type="match status" value="1"/>
</dbReference>
<feature type="signal peptide" evidence="5">
    <location>
        <begin position="1"/>
        <end position="23"/>
    </location>
</feature>
<dbReference type="GO" id="GO:0008234">
    <property type="term" value="F:cysteine-type peptidase activity"/>
    <property type="evidence" value="ECO:0007669"/>
    <property type="project" value="UniProtKB-KW"/>
</dbReference>
<name>A0A9D1PUM3_9BACT</name>
<keyword evidence="5" id="KW-0732">Signal</keyword>
<feature type="domain" description="NlpC/P60" evidence="6">
    <location>
        <begin position="49"/>
        <end position="170"/>
    </location>
</feature>
<evidence type="ECO:0000256" key="5">
    <source>
        <dbReference type="SAM" id="SignalP"/>
    </source>
</evidence>
<proteinExistence type="inferred from homology"/>
<reference evidence="7" key="2">
    <citation type="submission" date="2021-04" db="EMBL/GenBank/DDBJ databases">
        <authorList>
            <person name="Gilroy R."/>
        </authorList>
    </citation>
    <scope>NUCLEOTIDE SEQUENCE</scope>
    <source>
        <strain evidence="7">ChiHecec2B26-446</strain>
    </source>
</reference>
<evidence type="ECO:0000256" key="1">
    <source>
        <dbReference type="ARBA" id="ARBA00007074"/>
    </source>
</evidence>
<dbReference type="GO" id="GO:0006508">
    <property type="term" value="P:proteolysis"/>
    <property type="evidence" value="ECO:0007669"/>
    <property type="project" value="UniProtKB-KW"/>
</dbReference>
<evidence type="ECO:0000256" key="2">
    <source>
        <dbReference type="ARBA" id="ARBA00022670"/>
    </source>
</evidence>